<dbReference type="EMBL" id="BMGS01000002">
    <property type="protein sequence ID" value="GGG33818.1"/>
    <property type="molecule type" value="Genomic_DNA"/>
</dbReference>
<dbReference type="Pfam" id="PF07980">
    <property type="entry name" value="SusD_RagB"/>
    <property type="match status" value="1"/>
</dbReference>
<dbReference type="InterPro" id="IPR033985">
    <property type="entry name" value="SusD-like_N"/>
</dbReference>
<evidence type="ECO:0000256" key="3">
    <source>
        <dbReference type="ARBA" id="ARBA00022729"/>
    </source>
</evidence>
<dbReference type="Proteomes" id="UP000601361">
    <property type="component" value="Unassembled WGS sequence"/>
</dbReference>
<keyword evidence="4" id="KW-0472">Membrane</keyword>
<keyword evidence="3" id="KW-0732">Signal</keyword>
<comment type="subcellular location">
    <subcellularLocation>
        <location evidence="1">Cell outer membrane</location>
    </subcellularLocation>
</comment>
<evidence type="ECO:0000313" key="9">
    <source>
        <dbReference type="Proteomes" id="UP000601361"/>
    </source>
</evidence>
<dbReference type="SUPFAM" id="SSF48452">
    <property type="entry name" value="TPR-like"/>
    <property type="match status" value="1"/>
</dbReference>
<dbReference type="PROSITE" id="PS51257">
    <property type="entry name" value="PROKAR_LIPOPROTEIN"/>
    <property type="match status" value="1"/>
</dbReference>
<dbReference type="CDD" id="cd08977">
    <property type="entry name" value="SusD"/>
    <property type="match status" value="1"/>
</dbReference>
<proteinExistence type="inferred from homology"/>
<evidence type="ECO:0000256" key="4">
    <source>
        <dbReference type="ARBA" id="ARBA00023136"/>
    </source>
</evidence>
<evidence type="ECO:0000256" key="1">
    <source>
        <dbReference type="ARBA" id="ARBA00004442"/>
    </source>
</evidence>
<feature type="domain" description="RagB/SusD" evidence="6">
    <location>
        <begin position="343"/>
        <end position="507"/>
    </location>
</feature>
<dbReference type="InterPro" id="IPR011990">
    <property type="entry name" value="TPR-like_helical_dom_sf"/>
</dbReference>
<gene>
    <name evidence="8" type="ORF">GCM10011378_07840</name>
</gene>
<keyword evidence="9" id="KW-1185">Reference proteome</keyword>
<evidence type="ECO:0000256" key="5">
    <source>
        <dbReference type="ARBA" id="ARBA00023237"/>
    </source>
</evidence>
<evidence type="ECO:0000259" key="7">
    <source>
        <dbReference type="Pfam" id="PF14322"/>
    </source>
</evidence>
<evidence type="ECO:0000313" key="8">
    <source>
        <dbReference type="EMBL" id="GGG33818.1"/>
    </source>
</evidence>
<dbReference type="InterPro" id="IPR012944">
    <property type="entry name" value="SusD_RagB_dom"/>
</dbReference>
<evidence type="ECO:0000256" key="2">
    <source>
        <dbReference type="ARBA" id="ARBA00006275"/>
    </source>
</evidence>
<dbReference type="Pfam" id="PF14322">
    <property type="entry name" value="SusD-like_3"/>
    <property type="match status" value="1"/>
</dbReference>
<sequence length="507" mass="55162">MLTDMKKIVPLFGLGLLLLSTGCDKDFIEKQPANDLAAENFYKDEADAQRALNGAYHGLQKSGCYRLRLWTLDIMAGNSIVGAGGASDGLETQQLANFSTTTSNPGVADIWGTHYQTILAVNVVLERVPTISMDAAKRDIILGEARFLRALSYFNLVRLFGNVPLILTQQTTRESLNVPRSPVADVYRQIEQDLTAAEQVLPVTAAIVGHATQGAAKGLLTKVYLTQSKWAEAATKAQEVIGLGKYSLNSSFSANFDPNAENGSESLFEVQYAYDPNSNGFSGAAVCNMRSEFMAPRSSNITSGGGFGWNQPTAEFVSQFEAGDRRKALTVFSNGDQLGSYTYSANSSITGFNTRKFVVPLSSGVQTGFANDPLNTVVLRYADVLLMQAEALNEQGQTAAARTPLNQVRARAGLLPLTTASQTTLRDAIMKERRLELAFENGERWFDLIRSKDNSGQIRALSFLRSLGSPNDQYGVGRGNISEKYLLLPIPQNERDNNSAIDQNPGY</sequence>
<evidence type="ECO:0000259" key="6">
    <source>
        <dbReference type="Pfam" id="PF07980"/>
    </source>
</evidence>
<reference evidence="9" key="1">
    <citation type="journal article" date="2019" name="Int. J. Syst. Evol. Microbiol.">
        <title>The Global Catalogue of Microorganisms (GCM) 10K type strain sequencing project: providing services to taxonomists for standard genome sequencing and annotation.</title>
        <authorList>
            <consortium name="The Broad Institute Genomics Platform"/>
            <consortium name="The Broad Institute Genome Sequencing Center for Infectious Disease"/>
            <person name="Wu L."/>
            <person name="Ma J."/>
        </authorList>
    </citation>
    <scope>NUCLEOTIDE SEQUENCE [LARGE SCALE GENOMIC DNA]</scope>
    <source>
        <strain evidence="9">CGMCC 1.12990</strain>
    </source>
</reference>
<organism evidence="8 9">
    <name type="scientific">Hymenobacter glacieicola</name>
    <dbReference type="NCBI Taxonomy" id="1562124"/>
    <lineage>
        <taxon>Bacteria</taxon>
        <taxon>Pseudomonadati</taxon>
        <taxon>Bacteroidota</taxon>
        <taxon>Cytophagia</taxon>
        <taxon>Cytophagales</taxon>
        <taxon>Hymenobacteraceae</taxon>
        <taxon>Hymenobacter</taxon>
    </lineage>
</organism>
<keyword evidence="5" id="KW-0998">Cell outer membrane</keyword>
<feature type="domain" description="SusD-like N-terminal" evidence="7">
    <location>
        <begin position="26"/>
        <end position="225"/>
    </location>
</feature>
<comment type="similarity">
    <text evidence="2">Belongs to the SusD family.</text>
</comment>
<protein>
    <submittedName>
        <fullName evidence="8">Membrane protein</fullName>
    </submittedName>
</protein>
<dbReference type="Gene3D" id="1.25.40.390">
    <property type="match status" value="1"/>
</dbReference>
<comment type="caution">
    <text evidence="8">The sequence shown here is derived from an EMBL/GenBank/DDBJ whole genome shotgun (WGS) entry which is preliminary data.</text>
</comment>
<accession>A0ABQ1WK95</accession>
<name>A0ABQ1WK95_9BACT</name>